<gene>
    <name evidence="1" type="ORF">O9G_003054</name>
</gene>
<protein>
    <submittedName>
        <fullName evidence="1">Uncharacterized protein</fullName>
    </submittedName>
</protein>
<organism evidence="1 2">
    <name type="scientific">Rozella allomycis (strain CSF55)</name>
    <dbReference type="NCBI Taxonomy" id="988480"/>
    <lineage>
        <taxon>Eukaryota</taxon>
        <taxon>Fungi</taxon>
        <taxon>Fungi incertae sedis</taxon>
        <taxon>Cryptomycota</taxon>
        <taxon>Cryptomycota incertae sedis</taxon>
        <taxon>Rozella</taxon>
    </lineage>
</organism>
<evidence type="ECO:0000313" key="1">
    <source>
        <dbReference type="EMBL" id="EPZ30819.1"/>
    </source>
</evidence>
<dbReference type="HOGENOM" id="CLU_2360939_0_0_1"/>
<proteinExistence type="predicted"/>
<dbReference type="Proteomes" id="UP000030755">
    <property type="component" value="Unassembled WGS sequence"/>
</dbReference>
<accession>A0A075AMG7</accession>
<name>A0A075AMG7_ROZAC</name>
<sequence>MINRNLTDAFEKNRIAGSLSPVIEKVLEDRDMLNGTRGHDARRLYRFITDASVGSGFKGQFCEGACHFIEARSHVVKITVRIIEPVLKQWLIVIHF</sequence>
<keyword evidence="2" id="KW-1185">Reference proteome</keyword>
<reference evidence="1 2" key="1">
    <citation type="journal article" date="2013" name="Curr. Biol.">
        <title>Shared signatures of parasitism and phylogenomics unite Cryptomycota and microsporidia.</title>
        <authorList>
            <person name="James T.Y."/>
            <person name="Pelin A."/>
            <person name="Bonen L."/>
            <person name="Ahrendt S."/>
            <person name="Sain D."/>
            <person name="Corradi N."/>
            <person name="Stajich J.E."/>
        </authorList>
    </citation>
    <scope>NUCLEOTIDE SEQUENCE [LARGE SCALE GENOMIC DNA]</scope>
    <source>
        <strain evidence="1 2">CSF55</strain>
    </source>
</reference>
<dbReference type="AlphaFoldDB" id="A0A075AMG7"/>
<dbReference type="EMBL" id="KE561370">
    <property type="protein sequence ID" value="EPZ30819.1"/>
    <property type="molecule type" value="Genomic_DNA"/>
</dbReference>
<evidence type="ECO:0000313" key="2">
    <source>
        <dbReference type="Proteomes" id="UP000030755"/>
    </source>
</evidence>